<dbReference type="PANTHER" id="PTHR44688">
    <property type="entry name" value="DNA-BINDING TRANSCRIPTIONAL ACTIVATOR DEVR_DOSR"/>
    <property type="match status" value="1"/>
</dbReference>
<dbReference type="PROSITE" id="PS50043">
    <property type="entry name" value="HTH_LUXR_2"/>
    <property type="match status" value="1"/>
</dbReference>
<dbReference type="Gene3D" id="1.10.10.10">
    <property type="entry name" value="Winged helix-like DNA-binding domain superfamily/Winged helix DNA-binding domain"/>
    <property type="match status" value="1"/>
</dbReference>
<protein>
    <submittedName>
        <fullName evidence="8">Transcriptional activator</fullName>
    </submittedName>
</protein>
<dbReference type="Gene3D" id="3.40.50.2300">
    <property type="match status" value="1"/>
</dbReference>
<dbReference type="EMBL" id="JMPJ01000066">
    <property type="protein sequence ID" value="KFC78926.1"/>
    <property type="molecule type" value="Genomic_DNA"/>
</dbReference>
<feature type="domain" description="Response regulatory" evidence="7">
    <location>
        <begin position="4"/>
        <end position="120"/>
    </location>
</feature>
<sequence length="206" mass="22907">MEKYIYLIDDEPAIGASLSALLGTVGWQTKAYDSALSFQQSVGELHTLAGCMLLDIRMPGKTGLTLLDEWKQQGLAIPVIIMTGHANIELCRRAFKNGAFEFLTKPIDADLLFETIGTALELQDASQAKQQKIRLKQSKLATLTARELEIFEHIMLGSSSKEIARIYSLSPRTVEAHRANIFTKLEVNSLPKLINEYGEIALLKKE</sequence>
<dbReference type="STRING" id="910964.GEAM_3489"/>
<dbReference type="InterPro" id="IPR016032">
    <property type="entry name" value="Sig_transdc_resp-reg_C-effctor"/>
</dbReference>
<keyword evidence="9" id="KW-1185">Reference proteome</keyword>
<dbReference type="Pfam" id="PF00072">
    <property type="entry name" value="Response_reg"/>
    <property type="match status" value="1"/>
</dbReference>
<dbReference type="GO" id="GO:0003677">
    <property type="term" value="F:DNA binding"/>
    <property type="evidence" value="ECO:0007669"/>
    <property type="project" value="UniProtKB-KW"/>
</dbReference>
<dbReference type="SUPFAM" id="SSF46894">
    <property type="entry name" value="C-terminal effector domain of the bipartite response regulators"/>
    <property type="match status" value="1"/>
</dbReference>
<evidence type="ECO:0000259" key="7">
    <source>
        <dbReference type="PROSITE" id="PS50110"/>
    </source>
</evidence>
<keyword evidence="2" id="KW-0238">DNA-binding</keyword>
<feature type="domain" description="HTH luxR-type" evidence="6">
    <location>
        <begin position="136"/>
        <end position="201"/>
    </location>
</feature>
<dbReference type="GO" id="GO:0000160">
    <property type="term" value="P:phosphorelay signal transduction system"/>
    <property type="evidence" value="ECO:0007669"/>
    <property type="project" value="InterPro"/>
</dbReference>
<name>A0A085G5D1_EWIA3</name>
<proteinExistence type="predicted"/>
<evidence type="ECO:0000313" key="8">
    <source>
        <dbReference type="EMBL" id="KFC78926.1"/>
    </source>
</evidence>
<evidence type="ECO:0000256" key="3">
    <source>
        <dbReference type="ARBA" id="ARBA00023159"/>
    </source>
</evidence>
<accession>A0A085G5D1</accession>
<dbReference type="GO" id="GO:0006355">
    <property type="term" value="P:regulation of DNA-templated transcription"/>
    <property type="evidence" value="ECO:0007669"/>
    <property type="project" value="InterPro"/>
</dbReference>
<feature type="modified residue" description="4-aspartylphosphate" evidence="5">
    <location>
        <position position="55"/>
    </location>
</feature>
<dbReference type="InterPro" id="IPR011006">
    <property type="entry name" value="CheY-like_superfamily"/>
</dbReference>
<dbReference type="RefSeq" id="WP_034793954.1">
    <property type="nucleotide sequence ID" value="NZ_JMPJ01000066.1"/>
</dbReference>
<dbReference type="OrthoDB" id="9802186at2"/>
<comment type="caution">
    <text evidence="8">The sequence shown here is derived from an EMBL/GenBank/DDBJ whole genome shotgun (WGS) entry which is preliminary data.</text>
</comment>
<organism evidence="8 9">
    <name type="scientific">Ewingella americana (strain ATCC 33852 / DSM 4580 / CCUG 14506 / JCM 5911 / LMG 7869 / NCTC 12157 / CDC 1468-78)</name>
    <dbReference type="NCBI Taxonomy" id="910964"/>
    <lineage>
        <taxon>Bacteria</taxon>
        <taxon>Pseudomonadati</taxon>
        <taxon>Pseudomonadota</taxon>
        <taxon>Gammaproteobacteria</taxon>
        <taxon>Enterobacterales</taxon>
        <taxon>Yersiniaceae</taxon>
        <taxon>Ewingella</taxon>
    </lineage>
</organism>
<evidence type="ECO:0000256" key="4">
    <source>
        <dbReference type="ARBA" id="ARBA00023163"/>
    </source>
</evidence>
<dbReference type="InterPro" id="IPR000792">
    <property type="entry name" value="Tscrpt_reg_LuxR_C"/>
</dbReference>
<dbReference type="SMART" id="SM00448">
    <property type="entry name" value="REC"/>
    <property type="match status" value="1"/>
</dbReference>
<gene>
    <name evidence="8" type="ORF">GEAM_3489</name>
</gene>
<dbReference type="GeneID" id="78381977"/>
<evidence type="ECO:0000256" key="1">
    <source>
        <dbReference type="ARBA" id="ARBA00023015"/>
    </source>
</evidence>
<evidence type="ECO:0000256" key="2">
    <source>
        <dbReference type="ARBA" id="ARBA00023125"/>
    </source>
</evidence>
<keyword evidence="1" id="KW-0805">Transcription regulation</keyword>
<keyword evidence="4" id="KW-0804">Transcription</keyword>
<dbReference type="PANTHER" id="PTHR44688:SF16">
    <property type="entry name" value="DNA-BINDING TRANSCRIPTIONAL ACTIVATOR DEVR_DOSR"/>
    <property type="match status" value="1"/>
</dbReference>
<keyword evidence="3" id="KW-0010">Activator</keyword>
<dbReference type="Pfam" id="PF00196">
    <property type="entry name" value="GerE"/>
    <property type="match status" value="1"/>
</dbReference>
<dbReference type="AlphaFoldDB" id="A0A085G5D1"/>
<evidence type="ECO:0000256" key="5">
    <source>
        <dbReference type="PROSITE-ProRule" id="PRU00169"/>
    </source>
</evidence>
<dbReference type="PRINTS" id="PR00038">
    <property type="entry name" value="HTHLUXR"/>
</dbReference>
<dbReference type="SUPFAM" id="SSF52172">
    <property type="entry name" value="CheY-like"/>
    <property type="match status" value="1"/>
</dbReference>
<keyword evidence="5" id="KW-0597">Phosphoprotein</keyword>
<evidence type="ECO:0000313" key="9">
    <source>
        <dbReference type="Proteomes" id="UP000028640"/>
    </source>
</evidence>
<dbReference type="PROSITE" id="PS50110">
    <property type="entry name" value="RESPONSE_REGULATORY"/>
    <property type="match status" value="1"/>
</dbReference>
<dbReference type="InterPro" id="IPR001789">
    <property type="entry name" value="Sig_transdc_resp-reg_receiver"/>
</dbReference>
<dbReference type="SMART" id="SM00421">
    <property type="entry name" value="HTH_LUXR"/>
    <property type="match status" value="1"/>
</dbReference>
<reference evidence="8 9" key="1">
    <citation type="submission" date="2014-05" db="EMBL/GenBank/DDBJ databases">
        <title>ATOL: Assembling a taxonomically balanced genome-scale reconstruction of the evolutionary history of the Enterobacteriaceae.</title>
        <authorList>
            <person name="Plunkett G.III."/>
            <person name="Neeno-Eckwall E.C."/>
            <person name="Glasner J.D."/>
            <person name="Perna N.T."/>
        </authorList>
    </citation>
    <scope>NUCLEOTIDE SEQUENCE [LARGE SCALE GENOMIC DNA]</scope>
    <source>
        <strain evidence="8 9">ATCC 33852</strain>
    </source>
</reference>
<dbReference type="eggNOG" id="COG4566">
    <property type="taxonomic scope" value="Bacteria"/>
</dbReference>
<dbReference type="PROSITE" id="PS00622">
    <property type="entry name" value="HTH_LUXR_1"/>
    <property type="match status" value="1"/>
</dbReference>
<dbReference type="Proteomes" id="UP000028640">
    <property type="component" value="Unassembled WGS sequence"/>
</dbReference>
<evidence type="ECO:0000259" key="6">
    <source>
        <dbReference type="PROSITE" id="PS50043"/>
    </source>
</evidence>
<dbReference type="CDD" id="cd06170">
    <property type="entry name" value="LuxR_C_like"/>
    <property type="match status" value="1"/>
</dbReference>
<dbReference type="InterPro" id="IPR036388">
    <property type="entry name" value="WH-like_DNA-bd_sf"/>
</dbReference>